<dbReference type="STRING" id="29435.SAMN05216588_105276"/>
<accession>A0A1G8DJ88</accession>
<evidence type="ECO:0000313" key="3">
    <source>
        <dbReference type="Proteomes" id="UP000198606"/>
    </source>
</evidence>
<evidence type="ECO:0000256" key="1">
    <source>
        <dbReference type="SAM" id="Phobius"/>
    </source>
</evidence>
<keyword evidence="1" id="KW-0812">Transmembrane</keyword>
<dbReference type="AlphaFoldDB" id="A0A1G8DJ88"/>
<protein>
    <submittedName>
        <fullName evidence="2">YniB-like protein</fullName>
    </submittedName>
</protein>
<feature type="transmembrane region" description="Helical" evidence="1">
    <location>
        <begin position="12"/>
        <end position="33"/>
    </location>
</feature>
<dbReference type="RefSeq" id="WP_167359730.1">
    <property type="nucleotide sequence ID" value="NZ_FNDG01000005.1"/>
</dbReference>
<proteinExistence type="predicted"/>
<feature type="transmembrane region" description="Helical" evidence="1">
    <location>
        <begin position="161"/>
        <end position="180"/>
    </location>
</feature>
<evidence type="ECO:0000313" key="2">
    <source>
        <dbReference type="EMBL" id="SDH57529.1"/>
    </source>
</evidence>
<dbReference type="EMBL" id="FNDG01000005">
    <property type="protein sequence ID" value="SDH57529.1"/>
    <property type="molecule type" value="Genomic_DNA"/>
</dbReference>
<feature type="transmembrane region" description="Helical" evidence="1">
    <location>
        <begin position="88"/>
        <end position="105"/>
    </location>
</feature>
<feature type="transmembrane region" description="Helical" evidence="1">
    <location>
        <begin position="45"/>
        <end position="63"/>
    </location>
</feature>
<organism evidence="2 3">
    <name type="scientific">Phytopseudomonas flavescens</name>
    <dbReference type="NCBI Taxonomy" id="29435"/>
    <lineage>
        <taxon>Bacteria</taxon>
        <taxon>Pseudomonadati</taxon>
        <taxon>Pseudomonadota</taxon>
        <taxon>Gammaproteobacteria</taxon>
        <taxon>Pseudomonadales</taxon>
        <taxon>Pseudomonadaceae</taxon>
        <taxon>Phytopseudomonas</taxon>
    </lineage>
</organism>
<keyword evidence="1" id="KW-0472">Membrane</keyword>
<dbReference type="Pfam" id="PF14002">
    <property type="entry name" value="YniB"/>
    <property type="match status" value="1"/>
</dbReference>
<sequence>MNYRQARQKALSRVTIGLLISLAALAGTMVSLMKMIYFRLDSGSALSGILTGPFQNLISFLYYQPWFPKWLWKIAPAPDPLYLGAPENVKFAAIYLGVFVGAAILSSGRKSQIRLATINEEIEHEVLRQSLRGESAQRSRAEMEERAVIPKQSIFGQVHQLYIAPIVVGILVALVLRFGFAI</sequence>
<name>A0A1G8DJ88_9GAMM</name>
<keyword evidence="1" id="KW-1133">Transmembrane helix</keyword>
<dbReference type="Proteomes" id="UP000198606">
    <property type="component" value="Unassembled WGS sequence"/>
</dbReference>
<dbReference type="InterPro" id="IPR025229">
    <property type="entry name" value="YniB-like"/>
</dbReference>
<reference evidence="2 3" key="1">
    <citation type="submission" date="2016-10" db="EMBL/GenBank/DDBJ databases">
        <authorList>
            <person name="de Groot N.N."/>
        </authorList>
    </citation>
    <scope>NUCLEOTIDE SEQUENCE [LARGE SCALE GENOMIC DNA]</scope>
    <source>
        <strain evidence="2 3">LMG 18387</strain>
    </source>
</reference>
<gene>
    <name evidence="2" type="ORF">SAMN05216588_105276</name>
</gene>